<comment type="caution">
    <text evidence="2">The sequence shown here is derived from an EMBL/GenBank/DDBJ whole genome shotgun (WGS) entry which is preliminary data.</text>
</comment>
<dbReference type="EMBL" id="BSYO01000011">
    <property type="protein sequence ID" value="GMH11708.1"/>
    <property type="molecule type" value="Genomic_DNA"/>
</dbReference>
<dbReference type="Proteomes" id="UP001279734">
    <property type="component" value="Unassembled WGS sequence"/>
</dbReference>
<feature type="compositionally biased region" description="Basic residues" evidence="1">
    <location>
        <begin position="125"/>
        <end position="139"/>
    </location>
</feature>
<keyword evidence="3" id="KW-1185">Reference proteome</keyword>
<evidence type="ECO:0000256" key="1">
    <source>
        <dbReference type="SAM" id="MobiDB-lite"/>
    </source>
</evidence>
<evidence type="ECO:0000313" key="2">
    <source>
        <dbReference type="EMBL" id="GMH11708.1"/>
    </source>
</evidence>
<reference evidence="2" key="1">
    <citation type="submission" date="2023-05" db="EMBL/GenBank/DDBJ databases">
        <title>Nepenthes gracilis genome sequencing.</title>
        <authorList>
            <person name="Fukushima K."/>
        </authorList>
    </citation>
    <scope>NUCLEOTIDE SEQUENCE</scope>
    <source>
        <strain evidence="2">SING2019-196</strain>
    </source>
</reference>
<feature type="region of interest" description="Disordered" evidence="1">
    <location>
        <begin position="54"/>
        <end position="139"/>
    </location>
</feature>
<gene>
    <name evidence="2" type="ORF">Nepgr_013549</name>
</gene>
<name>A0AAD3SI63_NEPGR</name>
<dbReference type="AlphaFoldDB" id="A0AAD3SI63"/>
<protein>
    <submittedName>
        <fullName evidence="2">Uncharacterized protein</fullName>
    </submittedName>
</protein>
<sequence length="139" mass="15644">MPVHEHNPAHATGKASELPDKQLRRFSLRRQQQRSYTIQPEQPSHVAKDRCIGRGAAAKHKTEPKTSLQNQLHEQMEQKNRPSPAHEPTTSHYKTGPRPPQLWQTQTAAPCIEVQIHPPTSGATSHKHQPGIKTSNRKA</sequence>
<accession>A0AAD3SI63</accession>
<proteinExistence type="predicted"/>
<feature type="region of interest" description="Disordered" evidence="1">
    <location>
        <begin position="29"/>
        <end position="48"/>
    </location>
</feature>
<evidence type="ECO:0000313" key="3">
    <source>
        <dbReference type="Proteomes" id="UP001279734"/>
    </source>
</evidence>
<feature type="region of interest" description="Disordered" evidence="1">
    <location>
        <begin position="1"/>
        <end position="22"/>
    </location>
</feature>
<organism evidence="2 3">
    <name type="scientific">Nepenthes gracilis</name>
    <name type="common">Slender pitcher plant</name>
    <dbReference type="NCBI Taxonomy" id="150966"/>
    <lineage>
        <taxon>Eukaryota</taxon>
        <taxon>Viridiplantae</taxon>
        <taxon>Streptophyta</taxon>
        <taxon>Embryophyta</taxon>
        <taxon>Tracheophyta</taxon>
        <taxon>Spermatophyta</taxon>
        <taxon>Magnoliopsida</taxon>
        <taxon>eudicotyledons</taxon>
        <taxon>Gunneridae</taxon>
        <taxon>Pentapetalae</taxon>
        <taxon>Caryophyllales</taxon>
        <taxon>Nepenthaceae</taxon>
        <taxon>Nepenthes</taxon>
    </lineage>
</organism>